<accession>A0A4P9VDS9</accession>
<name>A0A4P9VDS9_9GAMM</name>
<dbReference type="EMBL" id="NDXW01000011">
    <property type="protein sequence ID" value="RDH41223.1"/>
    <property type="molecule type" value="Genomic_DNA"/>
</dbReference>
<evidence type="ECO:0000313" key="2">
    <source>
        <dbReference type="Proteomes" id="UP000257039"/>
    </source>
</evidence>
<organism evidence="1 2">
    <name type="scientific">Zooshikella ganghwensis</name>
    <dbReference type="NCBI Taxonomy" id="202772"/>
    <lineage>
        <taxon>Bacteria</taxon>
        <taxon>Pseudomonadati</taxon>
        <taxon>Pseudomonadota</taxon>
        <taxon>Gammaproteobacteria</taxon>
        <taxon>Oceanospirillales</taxon>
        <taxon>Zooshikellaceae</taxon>
        <taxon>Zooshikella</taxon>
    </lineage>
</organism>
<dbReference type="SUPFAM" id="SSF69279">
    <property type="entry name" value="Phage tail proteins"/>
    <property type="match status" value="1"/>
</dbReference>
<evidence type="ECO:0008006" key="3">
    <source>
        <dbReference type="Google" id="ProtNLM"/>
    </source>
</evidence>
<dbReference type="Gene3D" id="3.55.50.10">
    <property type="entry name" value="Baseplate protein-like domains"/>
    <property type="match status" value="1"/>
</dbReference>
<sequence>MMLAANESIFHVTLPACSATFNVTSFIGHEAISEWFKFDIQMVSISDDIEPEDMLLQSATLTIVGEDFERHVNGIINRFSKGRSGDKYTEYSFYIVPKLWYLTKRTDCRIFQEQTIPEIIQSVLESAGFKEKDEFIFKLTGKYKPHTYIVQQ</sequence>
<protein>
    <recommendedName>
        <fullName evidence="3">Type VI secretion system tip protein VgrG</fullName>
    </recommendedName>
</protein>
<dbReference type="Gene3D" id="2.30.110.50">
    <property type="match status" value="1"/>
</dbReference>
<dbReference type="Pfam" id="PF05954">
    <property type="entry name" value="Phage_GPD"/>
    <property type="match status" value="1"/>
</dbReference>
<keyword evidence="2" id="KW-1185">Reference proteome</keyword>
<comment type="caution">
    <text evidence="1">The sequence shown here is derived from an EMBL/GenBank/DDBJ whole genome shotgun (WGS) entry which is preliminary data.</text>
</comment>
<dbReference type="RefSeq" id="WP_094789989.1">
    <property type="nucleotide sequence ID" value="NZ_NDXW01000011.1"/>
</dbReference>
<proteinExistence type="predicted"/>
<dbReference type="Proteomes" id="UP000257039">
    <property type="component" value="Unassembled WGS sequence"/>
</dbReference>
<reference evidence="1 2" key="1">
    <citation type="submission" date="2017-04" db="EMBL/GenBank/DDBJ databases">
        <title>Draft genome sequence of Zooshikella ganghwensis VG4 isolated from Red Sea sediments.</title>
        <authorList>
            <person name="Rehman Z."/>
            <person name="Alam I."/>
            <person name="Kamau A."/>
            <person name="Bajic V."/>
            <person name="Leiknes T."/>
        </authorList>
    </citation>
    <scope>NUCLEOTIDE SEQUENCE [LARGE SCALE GENOMIC DNA]</scope>
    <source>
        <strain evidence="1 2">VG4</strain>
    </source>
</reference>
<evidence type="ECO:0000313" key="1">
    <source>
        <dbReference type="EMBL" id="RDH41223.1"/>
    </source>
</evidence>
<dbReference type="AlphaFoldDB" id="A0A4P9VDS9"/>
<gene>
    <name evidence="1" type="ORF">B9G39_29355</name>
</gene>